<feature type="transmembrane region" description="Helical" evidence="7">
    <location>
        <begin position="284"/>
        <end position="306"/>
    </location>
</feature>
<evidence type="ECO:0000313" key="8">
    <source>
        <dbReference type="EMBL" id="GLB47619.1"/>
    </source>
</evidence>
<dbReference type="GO" id="GO:0055085">
    <property type="term" value="P:transmembrane transport"/>
    <property type="evidence" value="ECO:0007669"/>
    <property type="project" value="InterPro"/>
</dbReference>
<comment type="caution">
    <text evidence="8">The sequence shown here is derived from an EMBL/GenBank/DDBJ whole genome shotgun (WGS) entry which is preliminary data.</text>
</comment>
<feature type="transmembrane region" description="Helical" evidence="7">
    <location>
        <begin position="237"/>
        <end position="264"/>
    </location>
</feature>
<evidence type="ECO:0000256" key="1">
    <source>
        <dbReference type="ARBA" id="ARBA00004141"/>
    </source>
</evidence>
<evidence type="ECO:0000256" key="4">
    <source>
        <dbReference type="ARBA" id="ARBA00022692"/>
    </source>
</evidence>
<dbReference type="PANTHER" id="PTHR36838">
    <property type="entry name" value="AUXIN EFFLUX CARRIER FAMILY PROTEIN"/>
    <property type="match status" value="1"/>
</dbReference>
<keyword evidence="5 7" id="KW-1133">Transmembrane helix</keyword>
<dbReference type="RefSeq" id="WP_286137154.1">
    <property type="nucleotide sequence ID" value="NZ_BRPL01000004.1"/>
</dbReference>
<evidence type="ECO:0000256" key="7">
    <source>
        <dbReference type="SAM" id="Phobius"/>
    </source>
</evidence>
<evidence type="ECO:0000256" key="6">
    <source>
        <dbReference type="ARBA" id="ARBA00023136"/>
    </source>
</evidence>
<name>A0A9W6EUX2_9LACO</name>
<gene>
    <name evidence="8" type="ORF">WR164_15980</name>
</gene>
<dbReference type="InterPro" id="IPR004776">
    <property type="entry name" value="Mem_transp_PIN-like"/>
</dbReference>
<dbReference type="PANTHER" id="PTHR36838:SF1">
    <property type="entry name" value="SLR1864 PROTEIN"/>
    <property type="match status" value="1"/>
</dbReference>
<feature type="transmembrane region" description="Helical" evidence="7">
    <location>
        <begin position="126"/>
        <end position="150"/>
    </location>
</feature>
<protein>
    <submittedName>
        <fullName evidence="8">Transporter</fullName>
    </submittedName>
</protein>
<dbReference type="Proteomes" id="UP001144204">
    <property type="component" value="Unassembled WGS sequence"/>
</dbReference>
<dbReference type="EMBL" id="BRPL01000004">
    <property type="protein sequence ID" value="GLB47619.1"/>
    <property type="molecule type" value="Genomic_DNA"/>
</dbReference>
<dbReference type="GO" id="GO:0016020">
    <property type="term" value="C:membrane"/>
    <property type="evidence" value="ECO:0007669"/>
    <property type="project" value="UniProtKB-SubCell"/>
</dbReference>
<evidence type="ECO:0000313" key="9">
    <source>
        <dbReference type="Proteomes" id="UP001144204"/>
    </source>
</evidence>
<evidence type="ECO:0000256" key="5">
    <source>
        <dbReference type="ARBA" id="ARBA00022989"/>
    </source>
</evidence>
<dbReference type="AlphaFoldDB" id="A0A9W6EUX2"/>
<feature type="transmembrane region" description="Helical" evidence="7">
    <location>
        <begin position="68"/>
        <end position="88"/>
    </location>
</feature>
<evidence type="ECO:0000256" key="2">
    <source>
        <dbReference type="ARBA" id="ARBA00022448"/>
    </source>
</evidence>
<keyword evidence="2" id="KW-0813">Transport</keyword>
<feature type="transmembrane region" description="Helical" evidence="7">
    <location>
        <begin position="100"/>
        <end position="120"/>
    </location>
</feature>
<organism evidence="8 9">
    <name type="scientific">Philodulcilactobacillus myokoensis</name>
    <dbReference type="NCBI Taxonomy" id="2929573"/>
    <lineage>
        <taxon>Bacteria</taxon>
        <taxon>Bacillati</taxon>
        <taxon>Bacillota</taxon>
        <taxon>Bacilli</taxon>
        <taxon>Lactobacillales</taxon>
        <taxon>Lactobacillaceae</taxon>
        <taxon>Philodulcilactobacillus</taxon>
    </lineage>
</organism>
<feature type="transmembrane region" description="Helical" evidence="7">
    <location>
        <begin position="195"/>
        <end position="216"/>
    </location>
</feature>
<keyword evidence="9" id="KW-1185">Reference proteome</keyword>
<feature type="transmembrane region" description="Helical" evidence="7">
    <location>
        <begin position="6"/>
        <end position="24"/>
    </location>
</feature>
<reference evidence="8" key="2">
    <citation type="journal article" date="2023" name="PLoS ONE">
        <title>Philodulcilactobacillus myokoensis gen. nov., sp. nov., a fructophilic, acidophilic, and agar-phobic lactic acid bacterium isolated from fermented vegetable extracts.</title>
        <authorList>
            <person name="Kouya T."/>
            <person name="Ishiyama Y."/>
            <person name="Ohashi S."/>
            <person name="Kumakubo R."/>
            <person name="Yamazaki T."/>
            <person name="Otaki T."/>
        </authorList>
    </citation>
    <scope>NUCLEOTIDE SEQUENCE</scope>
    <source>
        <strain evidence="8">WR16-4</strain>
    </source>
</reference>
<reference evidence="8" key="1">
    <citation type="submission" date="2022-07" db="EMBL/GenBank/DDBJ databases">
        <authorList>
            <person name="Kouya T."/>
            <person name="Ishiyama Y."/>
        </authorList>
    </citation>
    <scope>NUCLEOTIDE SEQUENCE</scope>
    <source>
        <strain evidence="8">WR16-4</strain>
    </source>
</reference>
<feature type="transmembrane region" description="Helical" evidence="7">
    <location>
        <begin position="36"/>
        <end position="56"/>
    </location>
</feature>
<dbReference type="Pfam" id="PF03547">
    <property type="entry name" value="Mem_trans"/>
    <property type="match status" value="1"/>
</dbReference>
<proteinExistence type="predicted"/>
<sequence>MPSTLITAIIPIIFTIGLGYFSGIHNHFNDDSSNTIISLVMTYALPLSLFSGLISMNRKLLLHSLPMALWLGLGMLGSFIILIIINLITIKKLDLSVLRALSIACPSVPFMGTSVLALIFGLSNSAFLVGICSIYINLVQVPVSVLMLSMAKEDHNHDSMKQFLMAFSKPLVWAPIIAFVLNLSGFQLAPKYLPIFNLLGQSAGGLAIFTVGITLFNQKFSLSMPMIMNVLQKNIGLPLVIWILMIIFKAPVPFQQMVIVTLAIPTATMPTMLGVQYHVHEEEMASTQLLSTVLSVLTMFVFMVLLKVS</sequence>
<feature type="transmembrane region" description="Helical" evidence="7">
    <location>
        <begin position="171"/>
        <end position="189"/>
    </location>
</feature>
<keyword evidence="4 7" id="KW-0812">Transmembrane</keyword>
<keyword evidence="3" id="KW-1003">Cell membrane</keyword>
<evidence type="ECO:0000256" key="3">
    <source>
        <dbReference type="ARBA" id="ARBA00022475"/>
    </source>
</evidence>
<comment type="subcellular location">
    <subcellularLocation>
        <location evidence="1">Membrane</location>
        <topology evidence="1">Multi-pass membrane protein</topology>
    </subcellularLocation>
</comment>
<accession>A0A9W6EUX2</accession>
<keyword evidence="6 7" id="KW-0472">Membrane</keyword>